<organism evidence="1 2">
    <name type="scientific">Gossypium arboreum</name>
    <name type="common">Tree cotton</name>
    <name type="synonym">Gossypium nanking</name>
    <dbReference type="NCBI Taxonomy" id="29729"/>
    <lineage>
        <taxon>Eukaryota</taxon>
        <taxon>Viridiplantae</taxon>
        <taxon>Streptophyta</taxon>
        <taxon>Embryophyta</taxon>
        <taxon>Tracheophyta</taxon>
        <taxon>Spermatophyta</taxon>
        <taxon>Magnoliopsida</taxon>
        <taxon>eudicotyledons</taxon>
        <taxon>Gunneridae</taxon>
        <taxon>Pentapetalae</taxon>
        <taxon>rosids</taxon>
        <taxon>malvids</taxon>
        <taxon>Malvales</taxon>
        <taxon>Malvaceae</taxon>
        <taxon>Malvoideae</taxon>
        <taxon>Gossypium</taxon>
    </lineage>
</organism>
<evidence type="ECO:0000313" key="1">
    <source>
        <dbReference type="EMBL" id="KAK5840051.1"/>
    </source>
</evidence>
<sequence>MLLDCEARQDEFLVNITVQANLASKQARKGVGSSKNFGYQNHRQQYYGGGFQQQRGFHRGRSREGRFSHTRPQCQLCGKNCHIVQKCYYRFDESFAGVSDEGQSMFVNHNKLLNLR</sequence>
<dbReference type="EMBL" id="JARKNE010000003">
    <property type="protein sequence ID" value="KAK5840051.1"/>
    <property type="molecule type" value="Genomic_DNA"/>
</dbReference>
<evidence type="ECO:0000313" key="2">
    <source>
        <dbReference type="Proteomes" id="UP001358586"/>
    </source>
</evidence>
<name>A0ABR0QLZ0_GOSAR</name>
<dbReference type="Proteomes" id="UP001358586">
    <property type="component" value="Chromosome 3"/>
</dbReference>
<gene>
    <name evidence="1" type="ORF">PVK06_008919</name>
</gene>
<keyword evidence="2" id="KW-1185">Reference proteome</keyword>
<proteinExistence type="predicted"/>
<accession>A0ABR0QLZ0</accession>
<protein>
    <submittedName>
        <fullName evidence="1">Uncharacterized protein</fullName>
    </submittedName>
</protein>
<comment type="caution">
    <text evidence="1">The sequence shown here is derived from an EMBL/GenBank/DDBJ whole genome shotgun (WGS) entry which is preliminary data.</text>
</comment>
<reference evidence="1 2" key="1">
    <citation type="submission" date="2023-03" db="EMBL/GenBank/DDBJ databases">
        <title>WGS of Gossypium arboreum.</title>
        <authorList>
            <person name="Yu D."/>
        </authorList>
    </citation>
    <scope>NUCLEOTIDE SEQUENCE [LARGE SCALE GENOMIC DNA]</scope>
    <source>
        <tissue evidence="1">Leaf</tissue>
    </source>
</reference>